<comment type="caution">
    <text evidence="1">The sequence shown here is derived from an EMBL/GenBank/DDBJ whole genome shotgun (WGS) entry which is preliminary data.</text>
</comment>
<dbReference type="EMBL" id="MNCJ02000324">
    <property type="protein sequence ID" value="KAF5788840.1"/>
    <property type="molecule type" value="Genomic_DNA"/>
</dbReference>
<dbReference type="Gramene" id="mRNA:HanXRQr2_Chr09g0363771">
    <property type="protein sequence ID" value="CDS:HanXRQr2_Chr09g0363771.1"/>
    <property type="gene ID" value="HanXRQr2_Chr09g0363771"/>
</dbReference>
<reference evidence="1" key="1">
    <citation type="journal article" date="2017" name="Nature">
        <title>The sunflower genome provides insights into oil metabolism, flowering and Asterid evolution.</title>
        <authorList>
            <person name="Badouin H."/>
            <person name="Gouzy J."/>
            <person name="Grassa C.J."/>
            <person name="Murat F."/>
            <person name="Staton S.E."/>
            <person name="Cottret L."/>
            <person name="Lelandais-Briere C."/>
            <person name="Owens G.L."/>
            <person name="Carrere S."/>
            <person name="Mayjonade B."/>
            <person name="Legrand L."/>
            <person name="Gill N."/>
            <person name="Kane N.C."/>
            <person name="Bowers J.E."/>
            <person name="Hubner S."/>
            <person name="Bellec A."/>
            <person name="Berard A."/>
            <person name="Berges H."/>
            <person name="Blanchet N."/>
            <person name="Boniface M.C."/>
            <person name="Brunel D."/>
            <person name="Catrice O."/>
            <person name="Chaidir N."/>
            <person name="Claudel C."/>
            <person name="Donnadieu C."/>
            <person name="Faraut T."/>
            <person name="Fievet G."/>
            <person name="Helmstetter N."/>
            <person name="King M."/>
            <person name="Knapp S.J."/>
            <person name="Lai Z."/>
            <person name="Le Paslier M.C."/>
            <person name="Lippi Y."/>
            <person name="Lorenzon L."/>
            <person name="Mandel J.R."/>
            <person name="Marage G."/>
            <person name="Marchand G."/>
            <person name="Marquand E."/>
            <person name="Bret-Mestries E."/>
            <person name="Morien E."/>
            <person name="Nambeesan S."/>
            <person name="Nguyen T."/>
            <person name="Pegot-Espagnet P."/>
            <person name="Pouilly N."/>
            <person name="Raftis F."/>
            <person name="Sallet E."/>
            <person name="Schiex T."/>
            <person name="Thomas J."/>
            <person name="Vandecasteele C."/>
            <person name="Vares D."/>
            <person name="Vear F."/>
            <person name="Vautrin S."/>
            <person name="Crespi M."/>
            <person name="Mangin B."/>
            <person name="Burke J.M."/>
            <person name="Salse J."/>
            <person name="Munos S."/>
            <person name="Vincourt P."/>
            <person name="Rieseberg L.H."/>
            <person name="Langlade N.B."/>
        </authorList>
    </citation>
    <scope>NUCLEOTIDE SEQUENCE</scope>
    <source>
        <tissue evidence="1">Leaves</tissue>
    </source>
</reference>
<accession>A0A9K3N6R3</accession>
<evidence type="ECO:0000313" key="2">
    <source>
        <dbReference type="Proteomes" id="UP000215914"/>
    </source>
</evidence>
<gene>
    <name evidence="1" type="ORF">HanXRQr2_Chr09g0363771</name>
</gene>
<name>A0A9K3N6R3_HELAN</name>
<sequence>MKQATSNAFFVSSLSQTPIIFPQISHLPPMQHSCALQLFDKMPYGPNFL</sequence>
<protein>
    <submittedName>
        <fullName evidence="1">Uncharacterized protein</fullName>
    </submittedName>
</protein>
<organism evidence="1 2">
    <name type="scientific">Helianthus annuus</name>
    <name type="common">Common sunflower</name>
    <dbReference type="NCBI Taxonomy" id="4232"/>
    <lineage>
        <taxon>Eukaryota</taxon>
        <taxon>Viridiplantae</taxon>
        <taxon>Streptophyta</taxon>
        <taxon>Embryophyta</taxon>
        <taxon>Tracheophyta</taxon>
        <taxon>Spermatophyta</taxon>
        <taxon>Magnoliopsida</taxon>
        <taxon>eudicotyledons</taxon>
        <taxon>Gunneridae</taxon>
        <taxon>Pentapetalae</taxon>
        <taxon>asterids</taxon>
        <taxon>campanulids</taxon>
        <taxon>Asterales</taxon>
        <taxon>Asteraceae</taxon>
        <taxon>Asteroideae</taxon>
        <taxon>Heliantheae alliance</taxon>
        <taxon>Heliantheae</taxon>
        <taxon>Helianthus</taxon>
    </lineage>
</organism>
<evidence type="ECO:0000313" key="1">
    <source>
        <dbReference type="EMBL" id="KAF5788840.1"/>
    </source>
</evidence>
<proteinExistence type="predicted"/>
<keyword evidence="2" id="KW-1185">Reference proteome</keyword>
<reference evidence="1" key="2">
    <citation type="submission" date="2020-06" db="EMBL/GenBank/DDBJ databases">
        <title>Helianthus annuus Genome sequencing and assembly Release 2.</title>
        <authorList>
            <person name="Gouzy J."/>
            <person name="Langlade N."/>
            <person name="Munos S."/>
        </authorList>
    </citation>
    <scope>NUCLEOTIDE SEQUENCE</scope>
    <source>
        <tissue evidence="1">Leaves</tissue>
    </source>
</reference>
<dbReference type="AlphaFoldDB" id="A0A9K3N6R3"/>
<dbReference type="Proteomes" id="UP000215914">
    <property type="component" value="Unassembled WGS sequence"/>
</dbReference>